<dbReference type="RefSeq" id="WP_345678916.1">
    <property type="nucleotide sequence ID" value="NZ_BAABHS010000025.1"/>
</dbReference>
<reference evidence="4" key="1">
    <citation type="journal article" date="2019" name="Int. J. Syst. Evol. Microbiol.">
        <title>The Global Catalogue of Microorganisms (GCM) 10K type strain sequencing project: providing services to taxonomists for standard genome sequencing and annotation.</title>
        <authorList>
            <consortium name="The Broad Institute Genomics Platform"/>
            <consortium name="The Broad Institute Genome Sequencing Center for Infectious Disease"/>
            <person name="Wu L."/>
            <person name="Ma J."/>
        </authorList>
    </citation>
    <scope>NUCLEOTIDE SEQUENCE [LARGE SCALE GENOMIC DNA]</scope>
    <source>
        <strain evidence="4">JCM 17986</strain>
    </source>
</reference>
<dbReference type="Proteomes" id="UP001500466">
    <property type="component" value="Unassembled WGS sequence"/>
</dbReference>
<evidence type="ECO:0008006" key="5">
    <source>
        <dbReference type="Google" id="ProtNLM"/>
    </source>
</evidence>
<feature type="region of interest" description="Disordered" evidence="1">
    <location>
        <begin position="1"/>
        <end position="60"/>
    </location>
</feature>
<proteinExistence type="predicted"/>
<name>A0ABP9HYV9_9ACTN</name>
<accession>A0ABP9HYV9</accession>
<feature type="transmembrane region" description="Helical" evidence="2">
    <location>
        <begin position="111"/>
        <end position="128"/>
    </location>
</feature>
<keyword evidence="2" id="KW-0812">Transmembrane</keyword>
<evidence type="ECO:0000256" key="2">
    <source>
        <dbReference type="SAM" id="Phobius"/>
    </source>
</evidence>
<sequence>MGENGHGGAERSPADLEKAGRAALGRPVTAQAEHSRIEPANGSGANGAAPAGPRSPQQIEAEIERARANLAVTLDELVDRVKPANVAKRTADQIRAQFVDPDTGAPRMDRIAPVVGGVAGVLALVIVVKRRGKRKK</sequence>
<evidence type="ECO:0000313" key="4">
    <source>
        <dbReference type="Proteomes" id="UP001500466"/>
    </source>
</evidence>
<evidence type="ECO:0000256" key="1">
    <source>
        <dbReference type="SAM" id="MobiDB-lite"/>
    </source>
</evidence>
<keyword evidence="2" id="KW-0472">Membrane</keyword>
<keyword evidence="2" id="KW-1133">Transmembrane helix</keyword>
<feature type="compositionally biased region" description="Basic and acidic residues" evidence="1">
    <location>
        <begin position="8"/>
        <end position="20"/>
    </location>
</feature>
<evidence type="ECO:0000313" key="3">
    <source>
        <dbReference type="EMBL" id="GAA4982858.1"/>
    </source>
</evidence>
<dbReference type="Pfam" id="PF12277">
    <property type="entry name" value="DUF3618"/>
    <property type="match status" value="1"/>
</dbReference>
<organism evidence="3 4">
    <name type="scientific">Yinghuangia aomiensis</name>
    <dbReference type="NCBI Taxonomy" id="676205"/>
    <lineage>
        <taxon>Bacteria</taxon>
        <taxon>Bacillati</taxon>
        <taxon>Actinomycetota</taxon>
        <taxon>Actinomycetes</taxon>
        <taxon>Kitasatosporales</taxon>
        <taxon>Streptomycetaceae</taxon>
        <taxon>Yinghuangia</taxon>
    </lineage>
</organism>
<keyword evidence="4" id="KW-1185">Reference proteome</keyword>
<comment type="caution">
    <text evidence="3">The sequence shown here is derived from an EMBL/GenBank/DDBJ whole genome shotgun (WGS) entry which is preliminary data.</text>
</comment>
<dbReference type="InterPro" id="IPR022062">
    <property type="entry name" value="DUF3618"/>
</dbReference>
<dbReference type="EMBL" id="BAABHS010000025">
    <property type="protein sequence ID" value="GAA4982858.1"/>
    <property type="molecule type" value="Genomic_DNA"/>
</dbReference>
<protein>
    <recommendedName>
        <fullName evidence="5">DUF3618 domain-containing protein</fullName>
    </recommendedName>
</protein>
<feature type="compositionally biased region" description="Low complexity" evidence="1">
    <location>
        <begin position="39"/>
        <end position="56"/>
    </location>
</feature>
<gene>
    <name evidence="3" type="ORF">GCM10023205_60580</name>
</gene>